<reference evidence="2" key="2">
    <citation type="submission" date="2017-06" db="EMBL/GenBank/DDBJ databases">
        <title>WGS assembly of Brachypodium distachyon.</title>
        <authorList>
            <consortium name="The International Brachypodium Initiative"/>
            <person name="Lucas S."/>
            <person name="Harmon-Smith M."/>
            <person name="Lail K."/>
            <person name="Tice H."/>
            <person name="Grimwood J."/>
            <person name="Bruce D."/>
            <person name="Barry K."/>
            <person name="Shu S."/>
            <person name="Lindquist E."/>
            <person name="Wang M."/>
            <person name="Pitluck S."/>
            <person name="Vogel J.P."/>
            <person name="Garvin D.F."/>
            <person name="Mockler T.C."/>
            <person name="Schmutz J."/>
            <person name="Rokhsar D."/>
            <person name="Bevan M.W."/>
        </authorList>
    </citation>
    <scope>NUCLEOTIDE SEQUENCE</scope>
    <source>
        <strain evidence="2">Bd21</strain>
    </source>
</reference>
<organism evidence="2">
    <name type="scientific">Brachypodium distachyon</name>
    <name type="common">Purple false brome</name>
    <name type="synonym">Trachynia distachya</name>
    <dbReference type="NCBI Taxonomy" id="15368"/>
    <lineage>
        <taxon>Eukaryota</taxon>
        <taxon>Viridiplantae</taxon>
        <taxon>Streptophyta</taxon>
        <taxon>Embryophyta</taxon>
        <taxon>Tracheophyta</taxon>
        <taxon>Spermatophyta</taxon>
        <taxon>Magnoliopsida</taxon>
        <taxon>Liliopsida</taxon>
        <taxon>Poales</taxon>
        <taxon>Poaceae</taxon>
        <taxon>BOP clade</taxon>
        <taxon>Pooideae</taxon>
        <taxon>Stipodae</taxon>
        <taxon>Brachypodieae</taxon>
        <taxon>Brachypodium</taxon>
    </lineage>
</organism>
<dbReference type="InParanoid" id="A0A2K2DMQ2"/>
<sequence length="172" mass="19552">MHTFFLRQNSTHFVKIAFLFFRPLFRRGPTCHLFSWTDLPSGDTWDCDWDSMAPSCTENTGRETGIHRMGGRRLLAPPDQAAASGPGRRTKLPWHSRTRRPPPPRSMSTSSSAAGGRGRQCHQWLLLCVLCISRLMGCRLLLLCCCAVVRWSMPVLLYLWLLPVLGCCFLCR</sequence>
<evidence type="ECO:0000256" key="1">
    <source>
        <dbReference type="SAM" id="MobiDB-lite"/>
    </source>
</evidence>
<evidence type="ECO:0000313" key="3">
    <source>
        <dbReference type="EnsemblPlants" id="PNT75554"/>
    </source>
</evidence>
<evidence type="ECO:0000313" key="2">
    <source>
        <dbReference type="EMBL" id="PNT75554.1"/>
    </source>
</evidence>
<gene>
    <name evidence="2" type="ORF">BRADI_1g34523v3</name>
</gene>
<name>A0A2K2DMQ2_BRADI</name>
<protein>
    <submittedName>
        <fullName evidence="2 3">Uncharacterized protein</fullName>
    </submittedName>
</protein>
<proteinExistence type="predicted"/>
<dbReference type="EnsemblPlants" id="PNT75554">
    <property type="protein sequence ID" value="PNT75554"/>
    <property type="gene ID" value="BRADI_1g34523v3"/>
</dbReference>
<accession>A0A2K2DMQ2</accession>
<evidence type="ECO:0000313" key="4">
    <source>
        <dbReference type="Proteomes" id="UP000008810"/>
    </source>
</evidence>
<keyword evidence="4" id="KW-1185">Reference proteome</keyword>
<reference evidence="3" key="3">
    <citation type="submission" date="2018-08" db="UniProtKB">
        <authorList>
            <consortium name="EnsemblPlants"/>
        </authorList>
    </citation>
    <scope>IDENTIFICATION</scope>
    <source>
        <strain evidence="3">cv. Bd21</strain>
    </source>
</reference>
<dbReference type="Proteomes" id="UP000008810">
    <property type="component" value="Chromosome 1"/>
</dbReference>
<dbReference type="EMBL" id="CM000880">
    <property type="protein sequence ID" value="PNT75554.1"/>
    <property type="molecule type" value="Genomic_DNA"/>
</dbReference>
<feature type="compositionally biased region" description="Basic residues" evidence="1">
    <location>
        <begin position="88"/>
        <end position="102"/>
    </location>
</feature>
<dbReference type="Gramene" id="PNT75554">
    <property type="protein sequence ID" value="PNT75554"/>
    <property type="gene ID" value="BRADI_1g34523v3"/>
</dbReference>
<reference evidence="2 3" key="1">
    <citation type="journal article" date="2010" name="Nature">
        <title>Genome sequencing and analysis of the model grass Brachypodium distachyon.</title>
        <authorList>
            <consortium name="International Brachypodium Initiative"/>
        </authorList>
    </citation>
    <scope>NUCLEOTIDE SEQUENCE [LARGE SCALE GENOMIC DNA]</scope>
    <source>
        <strain evidence="2 3">Bd21</strain>
    </source>
</reference>
<feature type="region of interest" description="Disordered" evidence="1">
    <location>
        <begin position="76"/>
        <end position="116"/>
    </location>
</feature>
<dbReference type="AlphaFoldDB" id="A0A2K2DMQ2"/>